<dbReference type="Pfam" id="PF01997">
    <property type="entry name" value="Translin"/>
    <property type="match status" value="1"/>
</dbReference>
<reference evidence="2" key="1">
    <citation type="journal article" date="2008" name="ISME J.">
        <title>Genomic patterns of recombination, clonal divergence and environment in marine microbial populations.</title>
        <authorList>
            <person name="Konstantinidis K.T."/>
            <person name="Delong E.F."/>
        </authorList>
    </citation>
    <scope>NUCLEOTIDE SEQUENCE</scope>
</reference>
<dbReference type="CDD" id="cd14820">
    <property type="entry name" value="TRAX"/>
    <property type="match status" value="1"/>
</dbReference>
<accession>B3T889</accession>
<dbReference type="SUPFAM" id="SSF74784">
    <property type="entry name" value="Translin"/>
    <property type="match status" value="1"/>
</dbReference>
<dbReference type="InterPro" id="IPR036081">
    <property type="entry name" value="Translin_sf"/>
</dbReference>
<name>B3T889_9ARCH</name>
<dbReference type="EMBL" id="EU016637">
    <property type="protein sequence ID" value="ABZ08798.1"/>
    <property type="molecule type" value="Genomic_DNA"/>
</dbReference>
<organism evidence="2">
    <name type="scientific">uncultured marine crenarchaeote HF4000_APKG5C13</name>
    <dbReference type="NCBI Taxonomy" id="455591"/>
    <lineage>
        <taxon>Archaea</taxon>
        <taxon>Nitrososphaerota</taxon>
        <taxon>Nitrososphaeria</taxon>
        <taxon>Nitrosopumilales</taxon>
        <taxon>environmental samples</taxon>
    </lineage>
</organism>
<feature type="binding site" evidence="1">
    <location>
        <position position="124"/>
    </location>
    <ligand>
        <name>Mg(2+)</name>
        <dbReference type="ChEBI" id="CHEBI:18420"/>
    </ligand>
</feature>
<keyword evidence="1" id="KW-0460">Magnesium</keyword>
<dbReference type="PANTHER" id="PTHR10741">
    <property type="entry name" value="TRANSLIN AND TRANSLIN ASSOCIATED PROTEIN X"/>
    <property type="match status" value="1"/>
</dbReference>
<dbReference type="GO" id="GO:0046872">
    <property type="term" value="F:metal ion binding"/>
    <property type="evidence" value="ECO:0007669"/>
    <property type="project" value="UniProtKB-KW"/>
</dbReference>
<dbReference type="GO" id="GO:0043565">
    <property type="term" value="F:sequence-specific DNA binding"/>
    <property type="evidence" value="ECO:0007669"/>
    <property type="project" value="InterPro"/>
</dbReference>
<evidence type="ECO:0000313" key="2">
    <source>
        <dbReference type="EMBL" id="ABZ08798.1"/>
    </source>
</evidence>
<dbReference type="AlphaFoldDB" id="B3T889"/>
<keyword evidence="1" id="KW-0479">Metal-binding</keyword>
<sequence>MTLKNVKSSLHGISKSLKATNASREFLIKNTRDVVILCSHSIIAAHKGDLRLAKQKIKKAEVVLKKNQKKAKDNFQKYLITPEQEFVEAHSFLAVIENREIPSLKSLKVSGESYILGLLDCIGELKRLVLDNIRSGQLMKADRIFSVMENLYQTLYPFAMYDKIVKETRRKLDVNRVLVEETRAVITEEIRRNHFVKALTKK</sequence>
<dbReference type="InterPro" id="IPR002848">
    <property type="entry name" value="Translin_fam"/>
</dbReference>
<gene>
    <name evidence="2" type="ORF">ALOHA_HF4000APKG5C13ctg1g4</name>
</gene>
<evidence type="ECO:0000256" key="1">
    <source>
        <dbReference type="PIRSR" id="PIRSR602848-1"/>
    </source>
</evidence>
<dbReference type="Gene3D" id="1.20.58.2140">
    <property type="match status" value="1"/>
</dbReference>
<proteinExistence type="predicted"/>
<protein>
    <submittedName>
        <fullName evidence="2">Putative translin family protein</fullName>
    </submittedName>
</protein>
<feature type="binding site" evidence="1">
    <location>
        <position position="88"/>
    </location>
    <ligand>
        <name>Mg(2+)</name>
        <dbReference type="ChEBI" id="CHEBI:18420"/>
    </ligand>
</feature>